<keyword evidence="2" id="KW-1185">Reference proteome</keyword>
<dbReference type="AlphaFoldDB" id="A0A1S1MZE1"/>
<dbReference type="Proteomes" id="UP000179786">
    <property type="component" value="Unassembled WGS sequence"/>
</dbReference>
<evidence type="ECO:0000313" key="1">
    <source>
        <dbReference type="EMBL" id="OHU92403.1"/>
    </source>
</evidence>
<protein>
    <recommendedName>
        <fullName evidence="3">Glutathionylspermidine synthase pre-ATP-grasp-like domain-containing protein</fullName>
    </recommendedName>
</protein>
<dbReference type="EMBL" id="MKJU01000008">
    <property type="protein sequence ID" value="OHU92403.1"/>
    <property type="molecule type" value="Genomic_DNA"/>
</dbReference>
<gene>
    <name evidence="1" type="ORF">BET10_05625</name>
</gene>
<dbReference type="SUPFAM" id="SSF56059">
    <property type="entry name" value="Glutathione synthetase ATP-binding domain-like"/>
    <property type="match status" value="1"/>
</dbReference>
<evidence type="ECO:0000313" key="2">
    <source>
        <dbReference type="Proteomes" id="UP000179786"/>
    </source>
</evidence>
<name>A0A1S1MZE1_9GAMM</name>
<accession>A0A1S1MZE1</accession>
<organism evidence="1 2">
    <name type="scientific">Pseudoalteromonas amylolytica</name>
    <dbReference type="NCBI Taxonomy" id="1859457"/>
    <lineage>
        <taxon>Bacteria</taxon>
        <taxon>Pseudomonadati</taxon>
        <taxon>Pseudomonadota</taxon>
        <taxon>Gammaproteobacteria</taxon>
        <taxon>Alteromonadales</taxon>
        <taxon>Pseudoalteromonadaceae</taxon>
        <taxon>Pseudoalteromonas</taxon>
    </lineage>
</organism>
<comment type="caution">
    <text evidence="1">The sequence shown here is derived from an EMBL/GenBank/DDBJ whole genome shotgun (WGS) entry which is preliminary data.</text>
</comment>
<proteinExistence type="predicted"/>
<sequence length="456" mass="51479">MVESVVRNYVSKLSVLNGELLQSKYIQGVAQSSANLTELAPGRLATYEYRVNPWPFFINDVNKKKIELASIKIVQLIQKLLVGKWSQGHSLHHYYGLPELDYGKAINAPFNGNVIGRSDLYHDGSAFKLLEINLGTNVGGADMVYYKDILLAQPYLRDFLIENSEISFIDTYQVLIENALAAMRERQLVGDDGVFTIVIRNKQADEQIAQVYINLYQQIAQQMGDSLRVFVVKDEKGFQYADNHLYFQGHLVGFVAWLPEGMETYNIYESYPDELKKVWLEHNVLAGANLLTHIIENNMSLVLLYKHRNDALFDDTERALIEEVVPETVLLSELDDDAFKRVEENKGDFVLKPLMGCQGNEVYIGCYVSQSTWSQYLAQARAKNNTIVQVNVTPNSIYAIGEHGGLNQCTPVFGSFFCGDTYASSWIRNREVDSAFDGVINSANGASEMIVFHCRS</sequence>
<dbReference type="STRING" id="1859457.BET10_05625"/>
<evidence type="ECO:0008006" key="3">
    <source>
        <dbReference type="Google" id="ProtNLM"/>
    </source>
</evidence>
<reference evidence="1 2" key="1">
    <citation type="submission" date="2016-09" db="EMBL/GenBank/DDBJ databases">
        <title>Pseudoalteromonas amylolytica sp. nov., isolated from the surface seawater.</title>
        <authorList>
            <person name="Wu Y.-H."/>
            <person name="Cheng H."/>
            <person name="Jin X.-B."/>
            <person name="Wang C.-S."/>
            <person name="Xu X.-W."/>
        </authorList>
    </citation>
    <scope>NUCLEOTIDE SEQUENCE [LARGE SCALE GENOMIC DNA]</scope>
    <source>
        <strain evidence="1 2">JW1</strain>
    </source>
</reference>